<dbReference type="InterPro" id="IPR030831">
    <property type="entry name" value="Fuse-rel_SoxYZ"/>
</dbReference>
<dbReference type="InterPro" id="IPR038162">
    <property type="entry name" value="SoxY_sf"/>
</dbReference>
<protein>
    <submittedName>
        <fullName evidence="3">Sulfur-oxidizing protein SoxY</fullName>
    </submittedName>
</protein>
<evidence type="ECO:0000313" key="4">
    <source>
        <dbReference type="Proteomes" id="UP000246569"/>
    </source>
</evidence>
<accession>A0A317MTK6</accession>
<evidence type="ECO:0000256" key="1">
    <source>
        <dbReference type="SAM" id="SignalP"/>
    </source>
</evidence>
<dbReference type="AlphaFoldDB" id="A0A317MTK6"/>
<feature type="chain" id="PRO_5016436511" evidence="1">
    <location>
        <begin position="20"/>
        <end position="250"/>
    </location>
</feature>
<sequence length="250" mass="26632">MQWSAVALVCALAVPAAFAGEAVPPDPLDSVQWPAMVHKFFRDQRVVFDDAVQVIVPPAAEDSMNVPVSARVHGLPDVQEIIAFIDFNPIPGVLSLRPLQALPYIGFRVRVQQSTPIRVAARTADGVWHVGGAWVDAAGGGCTLPSAVASRVRDEDIGKVAARRWPLADGGQRLKLRIAHPNDTGLISGTPAFFVEELHVRDAGGRELASLALHEPIAESPLLTLEFPVAGALAISGRDNSATLIEARVE</sequence>
<dbReference type="NCBIfam" id="TIGR04557">
    <property type="entry name" value="fuse_rel_SoxYZ"/>
    <property type="match status" value="1"/>
</dbReference>
<dbReference type="OrthoDB" id="5343309at2"/>
<organism evidence="3 4">
    <name type="scientific">Plasticicumulans acidivorans</name>
    <dbReference type="NCBI Taxonomy" id="886464"/>
    <lineage>
        <taxon>Bacteria</taxon>
        <taxon>Pseudomonadati</taxon>
        <taxon>Pseudomonadota</taxon>
        <taxon>Gammaproteobacteria</taxon>
        <taxon>Candidatus Competibacteraceae</taxon>
        <taxon>Plasticicumulans</taxon>
    </lineage>
</organism>
<dbReference type="InterPro" id="IPR032711">
    <property type="entry name" value="SoxY"/>
</dbReference>
<dbReference type="Proteomes" id="UP000246569">
    <property type="component" value="Unassembled WGS sequence"/>
</dbReference>
<gene>
    <name evidence="3" type="ORF">C7443_107203</name>
</gene>
<dbReference type="Pfam" id="PF13501">
    <property type="entry name" value="SoxY"/>
    <property type="match status" value="1"/>
</dbReference>
<name>A0A317MTK6_9GAMM</name>
<dbReference type="SUPFAM" id="SSF81296">
    <property type="entry name" value="E set domains"/>
    <property type="match status" value="1"/>
</dbReference>
<dbReference type="InterPro" id="IPR013783">
    <property type="entry name" value="Ig-like_fold"/>
</dbReference>
<dbReference type="Gene3D" id="2.60.40.2470">
    <property type="entry name" value="SoxY domain"/>
    <property type="match status" value="1"/>
</dbReference>
<dbReference type="Gene3D" id="2.60.40.10">
    <property type="entry name" value="Immunoglobulins"/>
    <property type="match status" value="1"/>
</dbReference>
<reference evidence="3 4" key="1">
    <citation type="submission" date="2018-05" db="EMBL/GenBank/DDBJ databases">
        <title>Genomic Encyclopedia of Type Strains, Phase IV (KMG-IV): sequencing the most valuable type-strain genomes for metagenomic binning, comparative biology and taxonomic classification.</title>
        <authorList>
            <person name="Goeker M."/>
        </authorList>
    </citation>
    <scope>NUCLEOTIDE SEQUENCE [LARGE SCALE GENOMIC DNA]</scope>
    <source>
        <strain evidence="3 4">DSM 23606</strain>
    </source>
</reference>
<feature type="domain" description="Ig-like SoxY" evidence="2">
    <location>
        <begin position="39"/>
        <end position="142"/>
    </location>
</feature>
<evidence type="ECO:0000259" key="2">
    <source>
        <dbReference type="Pfam" id="PF13501"/>
    </source>
</evidence>
<feature type="signal peptide" evidence="1">
    <location>
        <begin position="1"/>
        <end position="19"/>
    </location>
</feature>
<dbReference type="EMBL" id="QGTJ01000007">
    <property type="protein sequence ID" value="PWV60628.1"/>
    <property type="molecule type" value="Genomic_DNA"/>
</dbReference>
<keyword evidence="1" id="KW-0732">Signal</keyword>
<dbReference type="InterPro" id="IPR014756">
    <property type="entry name" value="Ig_E-set"/>
</dbReference>
<keyword evidence="4" id="KW-1185">Reference proteome</keyword>
<proteinExistence type="predicted"/>
<comment type="caution">
    <text evidence="3">The sequence shown here is derived from an EMBL/GenBank/DDBJ whole genome shotgun (WGS) entry which is preliminary data.</text>
</comment>
<evidence type="ECO:0000313" key="3">
    <source>
        <dbReference type="EMBL" id="PWV60628.1"/>
    </source>
</evidence>
<dbReference type="RefSeq" id="WP_110019107.1">
    <property type="nucleotide sequence ID" value="NZ_QGTJ01000007.1"/>
</dbReference>